<accession>A0A9E7R2U1</accession>
<evidence type="ECO:0000256" key="10">
    <source>
        <dbReference type="SAM" id="Phobius"/>
    </source>
</evidence>
<gene>
    <name evidence="12" type="ORF">N0B31_19225</name>
</gene>
<dbReference type="GO" id="GO:0016020">
    <property type="term" value="C:membrane"/>
    <property type="evidence" value="ECO:0007669"/>
    <property type="project" value="InterPro"/>
</dbReference>
<feature type="transmembrane region" description="Helical" evidence="10">
    <location>
        <begin position="746"/>
        <end position="762"/>
    </location>
</feature>
<evidence type="ECO:0000256" key="6">
    <source>
        <dbReference type="ARBA" id="ARBA00022840"/>
    </source>
</evidence>
<evidence type="ECO:0000259" key="11">
    <source>
        <dbReference type="PROSITE" id="PS50846"/>
    </source>
</evidence>
<organism evidence="12 13">
    <name type="scientific">Salinirubellus salinus</name>
    <dbReference type="NCBI Taxonomy" id="1364945"/>
    <lineage>
        <taxon>Archaea</taxon>
        <taxon>Methanobacteriati</taxon>
        <taxon>Methanobacteriota</taxon>
        <taxon>Stenosarchaea group</taxon>
        <taxon>Halobacteria</taxon>
        <taxon>Halobacteriales</taxon>
        <taxon>Natronomonadaceae</taxon>
        <taxon>Salinirubellus</taxon>
    </lineage>
</organism>
<evidence type="ECO:0000256" key="2">
    <source>
        <dbReference type="ARBA" id="ARBA00006024"/>
    </source>
</evidence>
<feature type="transmembrane region" description="Helical" evidence="10">
    <location>
        <begin position="155"/>
        <end position="174"/>
    </location>
</feature>
<dbReference type="GO" id="GO:0016887">
    <property type="term" value="F:ATP hydrolysis activity"/>
    <property type="evidence" value="ECO:0007669"/>
    <property type="project" value="InterPro"/>
</dbReference>
<evidence type="ECO:0000256" key="1">
    <source>
        <dbReference type="ARBA" id="ARBA00004127"/>
    </source>
</evidence>
<dbReference type="PANTHER" id="PTHR43520:SF8">
    <property type="entry name" value="P-TYPE CU(+) TRANSPORTER"/>
    <property type="match status" value="1"/>
</dbReference>
<dbReference type="Gene3D" id="2.70.150.10">
    <property type="entry name" value="Calcium-transporting ATPase, cytoplasmic transduction domain A"/>
    <property type="match status" value="1"/>
</dbReference>
<dbReference type="NCBIfam" id="TIGR01511">
    <property type="entry name" value="ATPase-IB1_Cu"/>
    <property type="match status" value="1"/>
</dbReference>
<evidence type="ECO:0000256" key="9">
    <source>
        <dbReference type="ARBA" id="ARBA00023136"/>
    </source>
</evidence>
<keyword evidence="6" id="KW-0067">ATP-binding</keyword>
<dbReference type="SUPFAM" id="SSF55008">
    <property type="entry name" value="HMA, heavy metal-associated domain"/>
    <property type="match status" value="1"/>
</dbReference>
<dbReference type="InterPro" id="IPR018303">
    <property type="entry name" value="ATPase_P-typ_P_site"/>
</dbReference>
<dbReference type="InterPro" id="IPR044492">
    <property type="entry name" value="P_typ_ATPase_HD_dom"/>
</dbReference>
<dbReference type="Pfam" id="PF00702">
    <property type="entry name" value="Hydrolase"/>
    <property type="match status" value="1"/>
</dbReference>
<keyword evidence="5" id="KW-0547">Nucleotide-binding</keyword>
<dbReference type="PROSITE" id="PS01229">
    <property type="entry name" value="COF_2"/>
    <property type="match status" value="1"/>
</dbReference>
<dbReference type="SFLD" id="SFLDS00003">
    <property type="entry name" value="Haloacid_Dehalogenase"/>
    <property type="match status" value="1"/>
</dbReference>
<comment type="subcellular location">
    <subcellularLocation>
        <location evidence="1">Endomembrane system</location>
        <topology evidence="1">Multi-pass membrane protein</topology>
    </subcellularLocation>
</comment>
<evidence type="ECO:0000256" key="5">
    <source>
        <dbReference type="ARBA" id="ARBA00022741"/>
    </source>
</evidence>
<dbReference type="GeneID" id="74944601"/>
<keyword evidence="7" id="KW-1278">Translocase</keyword>
<dbReference type="NCBIfam" id="TIGR01494">
    <property type="entry name" value="ATPase_P-type"/>
    <property type="match status" value="1"/>
</dbReference>
<evidence type="ECO:0000256" key="3">
    <source>
        <dbReference type="ARBA" id="ARBA00022692"/>
    </source>
</evidence>
<keyword evidence="3 10" id="KW-0812">Transmembrane</keyword>
<feature type="domain" description="HMA" evidence="11">
    <location>
        <begin position="72"/>
        <end position="138"/>
    </location>
</feature>
<dbReference type="SUPFAM" id="SSF56784">
    <property type="entry name" value="HAD-like"/>
    <property type="match status" value="1"/>
</dbReference>
<dbReference type="PROSITE" id="PS50846">
    <property type="entry name" value="HMA_2"/>
    <property type="match status" value="1"/>
</dbReference>
<keyword evidence="13" id="KW-1185">Reference proteome</keyword>
<dbReference type="Proteomes" id="UP001057580">
    <property type="component" value="Chromosome"/>
</dbReference>
<dbReference type="SUPFAM" id="SSF81665">
    <property type="entry name" value="Calcium ATPase, transmembrane domain M"/>
    <property type="match status" value="1"/>
</dbReference>
<dbReference type="InterPro" id="IPR059000">
    <property type="entry name" value="ATPase_P-type_domA"/>
</dbReference>
<keyword evidence="8 10" id="KW-1133">Transmembrane helix</keyword>
<evidence type="ECO:0000256" key="8">
    <source>
        <dbReference type="ARBA" id="ARBA00022989"/>
    </source>
</evidence>
<dbReference type="KEGG" id="ssai:N0B31_19225"/>
<dbReference type="Pfam" id="PF00403">
    <property type="entry name" value="HMA"/>
    <property type="match status" value="1"/>
</dbReference>
<dbReference type="InterPro" id="IPR006121">
    <property type="entry name" value="HMA_dom"/>
</dbReference>
<dbReference type="PANTHER" id="PTHR43520">
    <property type="entry name" value="ATP7, ISOFORM B"/>
    <property type="match status" value="1"/>
</dbReference>
<proteinExistence type="inferred from homology"/>
<dbReference type="Gene3D" id="3.40.50.1000">
    <property type="entry name" value="HAD superfamily/HAD-like"/>
    <property type="match status" value="1"/>
</dbReference>
<dbReference type="AlphaFoldDB" id="A0A9E7R2U1"/>
<keyword evidence="9 10" id="KW-0472">Membrane</keyword>
<dbReference type="GO" id="GO:0055070">
    <property type="term" value="P:copper ion homeostasis"/>
    <property type="evidence" value="ECO:0007669"/>
    <property type="project" value="TreeGrafter"/>
</dbReference>
<name>A0A9E7R2U1_9EURY</name>
<dbReference type="GO" id="GO:0012505">
    <property type="term" value="C:endomembrane system"/>
    <property type="evidence" value="ECO:0007669"/>
    <property type="project" value="UniProtKB-SubCell"/>
</dbReference>
<dbReference type="SUPFAM" id="SSF81653">
    <property type="entry name" value="Calcium ATPase, transduction domain A"/>
    <property type="match status" value="1"/>
</dbReference>
<dbReference type="InterPro" id="IPR027256">
    <property type="entry name" value="P-typ_ATPase_IB"/>
</dbReference>
<dbReference type="Gene3D" id="3.30.70.100">
    <property type="match status" value="1"/>
</dbReference>
<dbReference type="SFLD" id="SFLDF00027">
    <property type="entry name" value="p-type_atpase"/>
    <property type="match status" value="1"/>
</dbReference>
<dbReference type="GO" id="GO:0005524">
    <property type="term" value="F:ATP binding"/>
    <property type="evidence" value="ECO:0007669"/>
    <property type="project" value="UniProtKB-KW"/>
</dbReference>
<dbReference type="InterPro" id="IPR023298">
    <property type="entry name" value="ATPase_P-typ_TM_dom_sf"/>
</dbReference>
<dbReference type="Pfam" id="PF00122">
    <property type="entry name" value="E1-E2_ATPase"/>
    <property type="match status" value="1"/>
</dbReference>
<dbReference type="SFLD" id="SFLDG00002">
    <property type="entry name" value="C1.7:_P-type_atpase_like"/>
    <property type="match status" value="1"/>
</dbReference>
<evidence type="ECO:0000256" key="7">
    <source>
        <dbReference type="ARBA" id="ARBA00022967"/>
    </source>
</evidence>
<feature type="transmembrane region" description="Helical" evidence="10">
    <location>
        <begin position="406"/>
        <end position="429"/>
    </location>
</feature>
<dbReference type="InterPro" id="IPR036163">
    <property type="entry name" value="HMA_dom_sf"/>
</dbReference>
<comment type="similarity">
    <text evidence="2">Belongs to the cation transport ATPase (P-type) (TC 3.A.3) family. Type IB subfamily.</text>
</comment>
<evidence type="ECO:0000313" key="13">
    <source>
        <dbReference type="Proteomes" id="UP001057580"/>
    </source>
</evidence>
<feature type="transmembrane region" description="Helical" evidence="10">
    <location>
        <begin position="231"/>
        <end position="249"/>
    </location>
</feature>
<feature type="transmembrane region" description="Helical" evidence="10">
    <location>
        <begin position="435"/>
        <end position="459"/>
    </location>
</feature>
<feature type="transmembrane region" description="Helical" evidence="10">
    <location>
        <begin position="255"/>
        <end position="273"/>
    </location>
</feature>
<dbReference type="NCBIfam" id="TIGR01525">
    <property type="entry name" value="ATPase-IB_hvy"/>
    <property type="match status" value="1"/>
</dbReference>
<dbReference type="RefSeq" id="WP_260593228.1">
    <property type="nucleotide sequence ID" value="NZ_CP104003.1"/>
</dbReference>
<dbReference type="CDD" id="cd00371">
    <property type="entry name" value="HMA"/>
    <property type="match status" value="1"/>
</dbReference>
<evidence type="ECO:0000256" key="4">
    <source>
        <dbReference type="ARBA" id="ARBA00022723"/>
    </source>
</evidence>
<dbReference type="PROSITE" id="PS00154">
    <property type="entry name" value="ATPASE_E1_E2"/>
    <property type="match status" value="1"/>
</dbReference>
<dbReference type="PRINTS" id="PR00119">
    <property type="entry name" value="CATATPASE"/>
</dbReference>
<dbReference type="InterPro" id="IPR008250">
    <property type="entry name" value="ATPase_P-typ_transduc_dom_A_sf"/>
</dbReference>
<dbReference type="InterPro" id="IPR023214">
    <property type="entry name" value="HAD_sf"/>
</dbReference>
<dbReference type="InterPro" id="IPR023299">
    <property type="entry name" value="ATPase_P-typ_cyto_dom_N"/>
</dbReference>
<protein>
    <submittedName>
        <fullName evidence="12">Heavy metal translocating P-type ATPase</fullName>
    </submittedName>
</protein>
<sequence>MTATPATADPATDPDEGCSLCGLPTPDPPVTEADVDGAFCCRGCLEVARTLDDAESVEDVDRGPDAESVEGDEAFLAVDGMHCATCEAFVEHRATRHEGVRAVEASYASGLVRVVYDEAELAADALTDLLSGTGYTARSVEDGPGTDRTEEVGRLLVGGFFGMMVMCWYVLFLYPTYLGFDSVLFDVRSTSGQYLLWNVAVFAGVVFGYTGYPILRGAYVSLSAGRPNMDLLVALAATTAFVYSTGVLLTGGADVYYDVTVAIVLVVSIGGYYESKVRERAAGHLTDLTEERVREARRRTASGVETVDVDALEPGDEVLVRAGERVPVDGTVVEGPAAVDESLVTGESLPVRKRPGDDVVGGGRVSDGALVVAVGPEATSTADRLVSTLWSVQSSRPGAQRLADRLAAVFVPLVLVVAAGTFAGGLLLGAGPTEAFLSALAVLVVSCPCALGLATPLAVASGVREALERGVVVTNGEVFERAAETDTVVLDKTGTLTTGAMAVTDVVAPDTPREAVLARAAAVEQFADHPVAGAVLAAAPAPETAGAASEFETHPGRGVSATVDGERIVVGRGSLFDERGWSVPDALARRAAAASEAGQVPSLVGWDGTARGLVVAGDRAREGWGSTVSELASEGRRVVVLTGDGEAAARPFREHPDVSEVFAGVPPEGKAAVVERLRADGTVAMVGDGSNDAPALAAADLGIALESGTRLAADAADVVVTTGDLGTVPSVFELTRAARRRVRENLAWAFVYNAVAVPLAVLGLINPLFAAVAMAASSLLVVANSARSMGDGERPAPVGRPEVTGA</sequence>
<dbReference type="GO" id="GO:0005507">
    <property type="term" value="F:copper ion binding"/>
    <property type="evidence" value="ECO:0007669"/>
    <property type="project" value="TreeGrafter"/>
</dbReference>
<dbReference type="GO" id="GO:0043682">
    <property type="term" value="F:P-type divalent copper transporter activity"/>
    <property type="evidence" value="ECO:0007669"/>
    <property type="project" value="TreeGrafter"/>
</dbReference>
<dbReference type="InterPro" id="IPR036412">
    <property type="entry name" value="HAD-like_sf"/>
</dbReference>
<dbReference type="InterPro" id="IPR001757">
    <property type="entry name" value="P_typ_ATPase"/>
</dbReference>
<keyword evidence="4" id="KW-0479">Metal-binding</keyword>
<evidence type="ECO:0000313" key="12">
    <source>
        <dbReference type="EMBL" id="UWM54234.1"/>
    </source>
</evidence>
<feature type="transmembrane region" description="Helical" evidence="10">
    <location>
        <begin position="194"/>
        <end position="219"/>
    </location>
</feature>
<dbReference type="EMBL" id="CP104003">
    <property type="protein sequence ID" value="UWM54234.1"/>
    <property type="molecule type" value="Genomic_DNA"/>
</dbReference>
<dbReference type="Gene3D" id="3.40.1110.10">
    <property type="entry name" value="Calcium-transporting ATPase, cytoplasmic domain N"/>
    <property type="match status" value="1"/>
</dbReference>
<reference evidence="12" key="1">
    <citation type="submission" date="2022-09" db="EMBL/GenBank/DDBJ databases">
        <title>Diverse halophilic archaea isolated from saline environments.</title>
        <authorList>
            <person name="Cui H.-L."/>
        </authorList>
    </citation>
    <scope>NUCLEOTIDE SEQUENCE</scope>
    <source>
        <strain evidence="12">ZS-35-S2</strain>
    </source>
</reference>